<gene>
    <name evidence="2" type="ORF">SAMN00790413_00293</name>
</gene>
<keyword evidence="3" id="KW-1185">Reference proteome</keyword>
<keyword evidence="1" id="KW-0472">Membrane</keyword>
<name>A0A1W1V849_9DEIO</name>
<keyword evidence="1" id="KW-1133">Transmembrane helix</keyword>
<organism evidence="2 3">
    <name type="scientific">Deinococcus hopiensis KR-140</name>
    <dbReference type="NCBI Taxonomy" id="695939"/>
    <lineage>
        <taxon>Bacteria</taxon>
        <taxon>Thermotogati</taxon>
        <taxon>Deinococcota</taxon>
        <taxon>Deinococci</taxon>
        <taxon>Deinococcales</taxon>
        <taxon>Deinococcaceae</taxon>
        <taxon>Deinococcus</taxon>
    </lineage>
</organism>
<evidence type="ECO:0000313" key="2">
    <source>
        <dbReference type="EMBL" id="SMB89174.1"/>
    </source>
</evidence>
<evidence type="ECO:0000313" key="3">
    <source>
        <dbReference type="Proteomes" id="UP000192582"/>
    </source>
</evidence>
<reference evidence="2 3" key="1">
    <citation type="submission" date="2017-04" db="EMBL/GenBank/DDBJ databases">
        <authorList>
            <person name="Afonso C.L."/>
            <person name="Miller P.J."/>
            <person name="Scott M.A."/>
            <person name="Spackman E."/>
            <person name="Goraichik I."/>
            <person name="Dimitrov K.M."/>
            <person name="Suarez D.L."/>
            <person name="Swayne D.E."/>
        </authorList>
    </citation>
    <scope>NUCLEOTIDE SEQUENCE [LARGE SCALE GENOMIC DNA]</scope>
    <source>
        <strain evidence="2 3">KR-140</strain>
    </source>
</reference>
<dbReference type="Proteomes" id="UP000192582">
    <property type="component" value="Unassembled WGS sequence"/>
</dbReference>
<proteinExistence type="predicted"/>
<keyword evidence="1" id="KW-0812">Transmembrane</keyword>
<accession>A0A1W1V849</accession>
<feature type="transmembrane region" description="Helical" evidence="1">
    <location>
        <begin position="89"/>
        <end position="108"/>
    </location>
</feature>
<protein>
    <submittedName>
        <fullName evidence="2">Uncharacterized protein</fullName>
    </submittedName>
</protein>
<dbReference type="EMBL" id="FWWU01000009">
    <property type="protein sequence ID" value="SMB89174.1"/>
    <property type="molecule type" value="Genomic_DNA"/>
</dbReference>
<sequence>MQERLTFRKWLLIMLPGLAGYLIAVGGIFTIWPYRNLLPNPLDQLLVIVSVIAGFLVRGVLERLPLIQEAQRTRGDSIWTRNWQQDFQIGWTLFLVILFGVVLLSLVFKAF</sequence>
<feature type="transmembrane region" description="Helical" evidence="1">
    <location>
        <begin position="44"/>
        <end position="61"/>
    </location>
</feature>
<feature type="transmembrane region" description="Helical" evidence="1">
    <location>
        <begin position="12"/>
        <end position="32"/>
    </location>
</feature>
<evidence type="ECO:0000256" key="1">
    <source>
        <dbReference type="SAM" id="Phobius"/>
    </source>
</evidence>
<dbReference type="RefSeq" id="WP_084047989.1">
    <property type="nucleotide sequence ID" value="NZ_FWWU01000009.1"/>
</dbReference>
<dbReference type="AlphaFoldDB" id="A0A1W1V849"/>